<keyword evidence="7" id="KW-1015">Disulfide bond</keyword>
<keyword evidence="15" id="KW-1185">Reference proteome</keyword>
<dbReference type="InterPro" id="IPR008271">
    <property type="entry name" value="Ser/Thr_kinase_AS"/>
</dbReference>
<dbReference type="InterPro" id="IPR003609">
    <property type="entry name" value="Pan_app"/>
</dbReference>
<accession>A0A8T0QFW6</accession>
<keyword evidence="11" id="KW-0812">Transmembrane</keyword>
<dbReference type="CDD" id="cd01098">
    <property type="entry name" value="PAN_AP_plant"/>
    <property type="match status" value="1"/>
</dbReference>
<dbReference type="Pfam" id="PF07714">
    <property type="entry name" value="PK_Tyr_Ser-Thr"/>
    <property type="match status" value="1"/>
</dbReference>
<dbReference type="EMBL" id="CM029050">
    <property type="protein sequence ID" value="KAG2569074.1"/>
    <property type="molecule type" value="Genomic_DNA"/>
</dbReference>
<keyword evidence="11" id="KW-0472">Membrane</keyword>
<evidence type="ECO:0000256" key="1">
    <source>
        <dbReference type="ARBA" id="ARBA00022527"/>
    </source>
</evidence>
<evidence type="ECO:0000256" key="3">
    <source>
        <dbReference type="ARBA" id="ARBA00022729"/>
    </source>
</evidence>
<evidence type="ECO:0000256" key="11">
    <source>
        <dbReference type="SAM" id="Phobius"/>
    </source>
</evidence>
<dbReference type="PANTHER" id="PTHR27002">
    <property type="entry name" value="RECEPTOR-LIKE SERINE/THREONINE-PROTEIN KINASE SD1-8"/>
    <property type="match status" value="1"/>
</dbReference>
<gene>
    <name evidence="14" type="ORF">PVAP13_7NG369826</name>
</gene>
<dbReference type="InterPro" id="IPR011009">
    <property type="entry name" value="Kinase-like_dom_sf"/>
</dbReference>
<organism evidence="14 15">
    <name type="scientific">Panicum virgatum</name>
    <name type="common">Blackwell switchgrass</name>
    <dbReference type="NCBI Taxonomy" id="38727"/>
    <lineage>
        <taxon>Eukaryota</taxon>
        <taxon>Viridiplantae</taxon>
        <taxon>Streptophyta</taxon>
        <taxon>Embryophyta</taxon>
        <taxon>Tracheophyta</taxon>
        <taxon>Spermatophyta</taxon>
        <taxon>Magnoliopsida</taxon>
        <taxon>Liliopsida</taxon>
        <taxon>Poales</taxon>
        <taxon>Poaceae</taxon>
        <taxon>PACMAD clade</taxon>
        <taxon>Panicoideae</taxon>
        <taxon>Panicodae</taxon>
        <taxon>Paniceae</taxon>
        <taxon>Panicinae</taxon>
        <taxon>Panicum</taxon>
        <taxon>Panicum sect. Hiantes</taxon>
    </lineage>
</organism>
<dbReference type="FunFam" id="3.30.200.20:FF:000402">
    <property type="entry name" value="Serine/threonine-protein kinase"/>
    <property type="match status" value="1"/>
</dbReference>
<dbReference type="Proteomes" id="UP000823388">
    <property type="component" value="Chromosome 7N"/>
</dbReference>
<protein>
    <submittedName>
        <fullName evidence="14">Uncharacterized protein</fullName>
    </submittedName>
</protein>
<evidence type="ECO:0000256" key="4">
    <source>
        <dbReference type="ARBA" id="ARBA00022741"/>
    </source>
</evidence>
<dbReference type="InterPro" id="IPR000719">
    <property type="entry name" value="Prot_kinase_dom"/>
</dbReference>
<evidence type="ECO:0000256" key="8">
    <source>
        <dbReference type="ARBA" id="ARBA00023180"/>
    </source>
</evidence>
<name>A0A8T0QFW6_PANVG</name>
<dbReference type="SMART" id="SM00220">
    <property type="entry name" value="S_TKc"/>
    <property type="match status" value="1"/>
</dbReference>
<evidence type="ECO:0000313" key="15">
    <source>
        <dbReference type="Proteomes" id="UP000823388"/>
    </source>
</evidence>
<sequence>MRETSGGCRRDVPLECGGNGTTTDGFRVLQGVKLPDTENATVDMSTTVEQCRARCLANCSCVAYAAADIRGSGSGCVMWKDVIVDVRYVEDGQELYVRLAKSELVKEKRRAMAKIVLLVTLLALASACMYLVWICSLKGRATSLVFRQARHRNNDVHKEILSASDELGDENLDLPFVCFGNIVSATNNFSEDNMLGQGGFGKVYKGMMGDNKVAIKRLGKGSRQGAEEFRNEVVLIAKLQHRNLVRLLGYCIHGDEKLLIYEYLPNKSLDSFIFDAANKKVLDWATRFKVIKGVSRGLLYLHQDSRLTIIHRDLKSSNILLDTDMNPKISDFGMARIFGGNQQEANTNRVVGTYGYMSPEYAMDGAFSVKSDTYSFGVILLEIISGLKITLARFTGFPNLLAYAWSLWQDGKAIDLVDTSLLETCVCRTIQIVGHSCHRLCSCWRMSSHHFQSQNSLCTSHNGIQKPTEQEKIPAAL</sequence>
<evidence type="ECO:0000256" key="10">
    <source>
        <dbReference type="RuleBase" id="RU000304"/>
    </source>
</evidence>
<evidence type="ECO:0000256" key="7">
    <source>
        <dbReference type="ARBA" id="ARBA00023157"/>
    </source>
</evidence>
<dbReference type="SMART" id="SM00473">
    <property type="entry name" value="PAN_AP"/>
    <property type="match status" value="1"/>
</dbReference>
<dbReference type="Gene3D" id="1.10.510.10">
    <property type="entry name" value="Transferase(Phosphotransferase) domain 1"/>
    <property type="match status" value="1"/>
</dbReference>
<evidence type="ECO:0000256" key="6">
    <source>
        <dbReference type="ARBA" id="ARBA00022840"/>
    </source>
</evidence>
<keyword evidence="3" id="KW-0732">Signal</keyword>
<dbReference type="InterPro" id="IPR017441">
    <property type="entry name" value="Protein_kinase_ATP_BS"/>
</dbReference>
<dbReference type="PROSITE" id="PS50011">
    <property type="entry name" value="PROTEIN_KINASE_DOM"/>
    <property type="match status" value="1"/>
</dbReference>
<evidence type="ECO:0000259" key="12">
    <source>
        <dbReference type="PROSITE" id="PS50011"/>
    </source>
</evidence>
<feature type="domain" description="Protein kinase" evidence="12">
    <location>
        <begin position="189"/>
        <end position="477"/>
    </location>
</feature>
<dbReference type="PROSITE" id="PS00107">
    <property type="entry name" value="PROTEIN_KINASE_ATP"/>
    <property type="match status" value="1"/>
</dbReference>
<comment type="caution">
    <text evidence="14">The sequence shown here is derived from an EMBL/GenBank/DDBJ whole genome shotgun (WGS) entry which is preliminary data.</text>
</comment>
<reference evidence="14" key="1">
    <citation type="submission" date="2020-05" db="EMBL/GenBank/DDBJ databases">
        <title>WGS assembly of Panicum virgatum.</title>
        <authorList>
            <person name="Lovell J.T."/>
            <person name="Jenkins J."/>
            <person name="Shu S."/>
            <person name="Juenger T.E."/>
            <person name="Schmutz J."/>
        </authorList>
    </citation>
    <scope>NUCLEOTIDE SEQUENCE</scope>
    <source>
        <strain evidence="14">AP13</strain>
    </source>
</reference>
<dbReference type="AlphaFoldDB" id="A0A8T0QFW6"/>
<feature type="binding site" evidence="9">
    <location>
        <position position="216"/>
    </location>
    <ligand>
        <name>ATP</name>
        <dbReference type="ChEBI" id="CHEBI:30616"/>
    </ligand>
</feature>
<evidence type="ECO:0000313" key="14">
    <source>
        <dbReference type="EMBL" id="KAG2569074.1"/>
    </source>
</evidence>
<dbReference type="GO" id="GO:0005524">
    <property type="term" value="F:ATP binding"/>
    <property type="evidence" value="ECO:0007669"/>
    <property type="project" value="UniProtKB-UniRule"/>
</dbReference>
<evidence type="ECO:0000259" key="13">
    <source>
        <dbReference type="PROSITE" id="PS50948"/>
    </source>
</evidence>
<dbReference type="PROSITE" id="PS50948">
    <property type="entry name" value="PAN"/>
    <property type="match status" value="1"/>
</dbReference>
<dbReference type="PANTHER" id="PTHR27002:SF913">
    <property type="entry name" value="RECEPTOR-LIKE SERINE_THREONINE-PROTEIN KINASE"/>
    <property type="match status" value="1"/>
</dbReference>
<keyword evidence="11" id="KW-1133">Transmembrane helix</keyword>
<keyword evidence="1 10" id="KW-0723">Serine/threonine-protein kinase</keyword>
<evidence type="ECO:0000256" key="9">
    <source>
        <dbReference type="PROSITE-ProRule" id="PRU10141"/>
    </source>
</evidence>
<dbReference type="InterPro" id="IPR001245">
    <property type="entry name" value="Ser-Thr/Tyr_kinase_cat_dom"/>
</dbReference>
<dbReference type="GO" id="GO:0004674">
    <property type="term" value="F:protein serine/threonine kinase activity"/>
    <property type="evidence" value="ECO:0007669"/>
    <property type="project" value="UniProtKB-KW"/>
</dbReference>
<dbReference type="GO" id="GO:0005886">
    <property type="term" value="C:plasma membrane"/>
    <property type="evidence" value="ECO:0007669"/>
    <property type="project" value="TreeGrafter"/>
</dbReference>
<dbReference type="Gene3D" id="3.50.4.10">
    <property type="entry name" value="Hepatocyte Growth Factor"/>
    <property type="match status" value="1"/>
</dbReference>
<feature type="domain" description="Apple" evidence="13">
    <location>
        <begin position="16"/>
        <end position="100"/>
    </location>
</feature>
<keyword evidence="6 9" id="KW-0067">ATP-binding</keyword>
<proteinExistence type="inferred from homology"/>
<keyword evidence="4 9" id="KW-0547">Nucleotide-binding</keyword>
<keyword evidence="8" id="KW-0325">Glycoprotein</keyword>
<evidence type="ECO:0000256" key="2">
    <source>
        <dbReference type="ARBA" id="ARBA00022679"/>
    </source>
</evidence>
<keyword evidence="5" id="KW-0418">Kinase</keyword>
<comment type="similarity">
    <text evidence="10">Belongs to the protein kinase superfamily.</text>
</comment>
<dbReference type="PROSITE" id="PS00108">
    <property type="entry name" value="PROTEIN_KINASE_ST"/>
    <property type="match status" value="1"/>
</dbReference>
<feature type="transmembrane region" description="Helical" evidence="11">
    <location>
        <begin position="111"/>
        <end position="133"/>
    </location>
</feature>
<evidence type="ECO:0000256" key="5">
    <source>
        <dbReference type="ARBA" id="ARBA00022777"/>
    </source>
</evidence>
<dbReference type="FunFam" id="1.10.510.10:FF:000060">
    <property type="entry name" value="G-type lectin S-receptor-like serine/threonine-protein kinase"/>
    <property type="match status" value="1"/>
</dbReference>
<keyword evidence="2" id="KW-0808">Transferase</keyword>
<dbReference type="Gene3D" id="3.30.200.20">
    <property type="entry name" value="Phosphorylase Kinase, domain 1"/>
    <property type="match status" value="1"/>
</dbReference>
<dbReference type="Pfam" id="PF08276">
    <property type="entry name" value="PAN_2"/>
    <property type="match status" value="1"/>
</dbReference>
<dbReference type="SUPFAM" id="SSF56112">
    <property type="entry name" value="Protein kinase-like (PK-like)"/>
    <property type="match status" value="1"/>
</dbReference>